<keyword evidence="2" id="KW-1185">Reference proteome</keyword>
<dbReference type="GeneID" id="104787551"/>
<evidence type="ECO:0000313" key="3">
    <source>
        <dbReference type="RefSeq" id="XP_019101568.1"/>
    </source>
</evidence>
<dbReference type="Proteomes" id="UP000694864">
    <property type="component" value="Chromosome 5"/>
</dbReference>
<feature type="compositionally biased region" description="Acidic residues" evidence="1">
    <location>
        <begin position="53"/>
        <end position="62"/>
    </location>
</feature>
<gene>
    <name evidence="3" type="primary">LOC104787551</name>
</gene>
<name>A0ABM1RRD0_CAMSA</name>
<evidence type="ECO:0000313" key="2">
    <source>
        <dbReference type="Proteomes" id="UP000694864"/>
    </source>
</evidence>
<organism evidence="2 3">
    <name type="scientific">Camelina sativa</name>
    <name type="common">False flax</name>
    <name type="synonym">Myagrum sativum</name>
    <dbReference type="NCBI Taxonomy" id="90675"/>
    <lineage>
        <taxon>Eukaryota</taxon>
        <taxon>Viridiplantae</taxon>
        <taxon>Streptophyta</taxon>
        <taxon>Embryophyta</taxon>
        <taxon>Tracheophyta</taxon>
        <taxon>Spermatophyta</taxon>
        <taxon>Magnoliopsida</taxon>
        <taxon>eudicotyledons</taxon>
        <taxon>Gunneridae</taxon>
        <taxon>Pentapetalae</taxon>
        <taxon>rosids</taxon>
        <taxon>malvids</taxon>
        <taxon>Brassicales</taxon>
        <taxon>Brassicaceae</taxon>
        <taxon>Camelineae</taxon>
        <taxon>Camelina</taxon>
    </lineage>
</organism>
<protein>
    <submittedName>
        <fullName evidence="3">Uncharacterized protein LOC104787551</fullName>
    </submittedName>
</protein>
<reference evidence="3" key="2">
    <citation type="submission" date="2025-08" db="UniProtKB">
        <authorList>
            <consortium name="RefSeq"/>
        </authorList>
    </citation>
    <scope>IDENTIFICATION</scope>
    <source>
        <tissue evidence="3">Leaf</tissue>
    </source>
</reference>
<accession>A0ABM1RRD0</accession>
<sequence length="158" mass="17907">MVVARFSDFGISLPQGFIWLRDLDITDAEILGNEDSKIPIDGLAWATAVPDGESVETEEDPMDTSVHVDNPSLADPGVDKVRKSKPSLALKEIASKKINVYLHNTQGNVLHLTLMIWLVRGLTRRTRNWRREQLVGQSHLNHILINEDFKLELQEAWE</sequence>
<proteinExistence type="predicted"/>
<feature type="region of interest" description="Disordered" evidence="1">
    <location>
        <begin position="53"/>
        <end position="80"/>
    </location>
</feature>
<evidence type="ECO:0000256" key="1">
    <source>
        <dbReference type="SAM" id="MobiDB-lite"/>
    </source>
</evidence>
<dbReference type="RefSeq" id="XP_019101568.1">
    <property type="nucleotide sequence ID" value="XM_019246023.1"/>
</dbReference>
<reference evidence="2" key="1">
    <citation type="journal article" date="2014" name="Nat. Commun.">
        <title>The emerging biofuel crop Camelina sativa retains a highly undifferentiated hexaploid genome structure.</title>
        <authorList>
            <person name="Kagale S."/>
            <person name="Koh C."/>
            <person name="Nixon J."/>
            <person name="Bollina V."/>
            <person name="Clarke W.E."/>
            <person name="Tuteja R."/>
            <person name="Spillane C."/>
            <person name="Robinson S.J."/>
            <person name="Links M.G."/>
            <person name="Clarke C."/>
            <person name="Higgins E.E."/>
            <person name="Huebert T."/>
            <person name="Sharpe A.G."/>
            <person name="Parkin I.A."/>
        </authorList>
    </citation>
    <scope>NUCLEOTIDE SEQUENCE [LARGE SCALE GENOMIC DNA]</scope>
    <source>
        <strain evidence="2">cv. DH55</strain>
    </source>
</reference>